<name>A0ABD3ZS95_BACIU</name>
<protein>
    <submittedName>
        <fullName evidence="2">Uncharacterized protein</fullName>
    </submittedName>
</protein>
<feature type="transmembrane region" description="Helical" evidence="1">
    <location>
        <begin position="16"/>
        <end position="36"/>
    </location>
</feature>
<dbReference type="AlphaFoldDB" id="A0ABD3ZS95"/>
<dbReference type="EMBL" id="JSXS01000085">
    <property type="protein sequence ID" value="KIL30862.1"/>
    <property type="molecule type" value="Genomic_DNA"/>
</dbReference>
<evidence type="ECO:0000313" key="3">
    <source>
        <dbReference type="Proteomes" id="UP000031970"/>
    </source>
</evidence>
<keyword evidence="1" id="KW-1133">Transmembrane helix</keyword>
<gene>
    <name evidence="2" type="ORF">B4067_0313</name>
</gene>
<comment type="caution">
    <text evidence="2">The sequence shown here is derived from an EMBL/GenBank/DDBJ whole genome shotgun (WGS) entry which is preliminary data.</text>
</comment>
<reference evidence="2 3" key="1">
    <citation type="submission" date="2014-11" db="EMBL/GenBank/DDBJ databases">
        <title>Draft Genome Sequences of Nine Bacillus subtilis Strains that Form Spores with High Heat-Resistance.</title>
        <authorList>
            <person name="Krawcyk A.O."/>
            <person name="Berendsen E.M."/>
            <person name="de Jong A."/>
            <person name="Holsappel S."/>
            <person name="Eijlander R.T."/>
            <person name="Wells-Bennik M."/>
            <person name="Kuipers O.P."/>
        </authorList>
    </citation>
    <scope>NUCLEOTIDE SEQUENCE [LARGE SCALE GENOMIC DNA]</scope>
    <source>
        <strain evidence="2 3">B4067</strain>
    </source>
</reference>
<evidence type="ECO:0000256" key="1">
    <source>
        <dbReference type="SAM" id="Phobius"/>
    </source>
</evidence>
<accession>A0ABD3ZS95</accession>
<organism evidence="2 3">
    <name type="scientific">Bacillus subtilis subsp. subtilis</name>
    <dbReference type="NCBI Taxonomy" id="135461"/>
    <lineage>
        <taxon>Bacteria</taxon>
        <taxon>Bacillati</taxon>
        <taxon>Bacillota</taxon>
        <taxon>Bacilli</taxon>
        <taxon>Bacillales</taxon>
        <taxon>Bacillaceae</taxon>
        <taxon>Bacillus</taxon>
    </lineage>
</organism>
<evidence type="ECO:0000313" key="2">
    <source>
        <dbReference type="EMBL" id="KIL30862.1"/>
    </source>
</evidence>
<sequence length="47" mass="5030">MEYEEIFKSPNLNEGISIFCMLNITLNSGLLLVSLVSGSFSISSSSG</sequence>
<dbReference type="Proteomes" id="UP000031970">
    <property type="component" value="Unassembled WGS sequence"/>
</dbReference>
<keyword evidence="1" id="KW-0812">Transmembrane</keyword>
<proteinExistence type="predicted"/>
<keyword evidence="1" id="KW-0472">Membrane</keyword>